<dbReference type="InterPro" id="IPR000055">
    <property type="entry name" value="Restrct_endonuc_typeI_TRD"/>
</dbReference>
<evidence type="ECO:0000256" key="1">
    <source>
        <dbReference type="ARBA" id="ARBA00010923"/>
    </source>
</evidence>
<gene>
    <name evidence="5" type="ORF">S03H2_30287</name>
</gene>
<organism evidence="5">
    <name type="scientific">marine sediment metagenome</name>
    <dbReference type="NCBI Taxonomy" id="412755"/>
    <lineage>
        <taxon>unclassified sequences</taxon>
        <taxon>metagenomes</taxon>
        <taxon>ecological metagenomes</taxon>
    </lineage>
</organism>
<dbReference type="EMBL" id="BARU01018319">
    <property type="protein sequence ID" value="GAH55076.1"/>
    <property type="molecule type" value="Genomic_DNA"/>
</dbReference>
<dbReference type="InterPro" id="IPR052021">
    <property type="entry name" value="Type-I_RS_S_subunit"/>
</dbReference>
<dbReference type="AlphaFoldDB" id="X1GB03"/>
<evidence type="ECO:0000256" key="2">
    <source>
        <dbReference type="ARBA" id="ARBA00022747"/>
    </source>
</evidence>
<name>X1GB03_9ZZZZ</name>
<keyword evidence="3" id="KW-0238">DNA-binding</keyword>
<feature type="domain" description="Type I restriction modification DNA specificity" evidence="4">
    <location>
        <begin position="10"/>
        <end position="83"/>
    </location>
</feature>
<dbReference type="PANTHER" id="PTHR30408">
    <property type="entry name" value="TYPE-1 RESTRICTION ENZYME ECOKI SPECIFICITY PROTEIN"/>
    <property type="match status" value="1"/>
</dbReference>
<dbReference type="GO" id="GO:0009307">
    <property type="term" value="P:DNA restriction-modification system"/>
    <property type="evidence" value="ECO:0007669"/>
    <property type="project" value="UniProtKB-KW"/>
</dbReference>
<dbReference type="Gene3D" id="3.90.220.20">
    <property type="entry name" value="DNA methylase specificity domains"/>
    <property type="match status" value="1"/>
</dbReference>
<dbReference type="PANTHER" id="PTHR30408:SF12">
    <property type="entry name" value="TYPE I RESTRICTION ENZYME MJAVIII SPECIFICITY SUBUNIT"/>
    <property type="match status" value="1"/>
</dbReference>
<comment type="similarity">
    <text evidence="1">Belongs to the type-I restriction system S methylase family.</text>
</comment>
<keyword evidence="2" id="KW-0680">Restriction system</keyword>
<evidence type="ECO:0000256" key="3">
    <source>
        <dbReference type="ARBA" id="ARBA00023125"/>
    </source>
</evidence>
<evidence type="ECO:0000259" key="4">
    <source>
        <dbReference type="Pfam" id="PF01420"/>
    </source>
</evidence>
<protein>
    <recommendedName>
        <fullName evidence="4">Type I restriction modification DNA specificity domain-containing protein</fullName>
    </recommendedName>
</protein>
<dbReference type="SUPFAM" id="SSF116734">
    <property type="entry name" value="DNA methylase specificity domain"/>
    <property type="match status" value="1"/>
</dbReference>
<evidence type="ECO:0000313" key="5">
    <source>
        <dbReference type="EMBL" id="GAH55076.1"/>
    </source>
</evidence>
<accession>X1GB03</accession>
<reference evidence="5" key="1">
    <citation type="journal article" date="2014" name="Front. Microbiol.">
        <title>High frequency of phylogenetically diverse reductive dehalogenase-homologous genes in deep subseafloor sedimentary metagenomes.</title>
        <authorList>
            <person name="Kawai M."/>
            <person name="Futagami T."/>
            <person name="Toyoda A."/>
            <person name="Takaki Y."/>
            <person name="Nishi S."/>
            <person name="Hori S."/>
            <person name="Arai W."/>
            <person name="Tsubouchi T."/>
            <person name="Morono Y."/>
            <person name="Uchiyama I."/>
            <person name="Ito T."/>
            <person name="Fujiyama A."/>
            <person name="Inagaki F."/>
            <person name="Takami H."/>
        </authorList>
    </citation>
    <scope>NUCLEOTIDE SEQUENCE</scope>
    <source>
        <strain evidence="5">Expedition CK06-06</strain>
    </source>
</reference>
<sequence length="115" mass="13538">MNKVAVFKSNSHKVIASANLIIIRPKENILGDYLKIFLESPVGSTLIKSFQRGSTIMNINPVDIKEIEIPMLDLEKQREIAEHYSEEKKILKETTEKAHKRWNEQRLFIYNRLWK</sequence>
<proteinExistence type="inferred from homology"/>
<dbReference type="GO" id="GO:0003677">
    <property type="term" value="F:DNA binding"/>
    <property type="evidence" value="ECO:0007669"/>
    <property type="project" value="UniProtKB-KW"/>
</dbReference>
<comment type="caution">
    <text evidence="5">The sequence shown here is derived from an EMBL/GenBank/DDBJ whole genome shotgun (WGS) entry which is preliminary data.</text>
</comment>
<dbReference type="InterPro" id="IPR044946">
    <property type="entry name" value="Restrct_endonuc_typeI_TRD_sf"/>
</dbReference>
<dbReference type="Pfam" id="PF01420">
    <property type="entry name" value="Methylase_S"/>
    <property type="match status" value="1"/>
</dbReference>